<keyword evidence="3" id="KW-1185">Reference proteome</keyword>
<dbReference type="PANTHER" id="PTHR35894">
    <property type="entry name" value="GENERAL SECRETION PATHWAY PROTEIN A-RELATED"/>
    <property type="match status" value="1"/>
</dbReference>
<sequence>MYNEALEHFKLAKPFVKAGYFETPQYREIYTDLKRIIMMGGIVSLTGMVGSGKTTMLQRIKHELDQEKKISTAQCLTTDKRKLSINNIILALYYDLSPKNSKASISIPNQNESKERLLLDLIIKRKSSVVLFIDEAHDIHGQTLVALKRIIEIAPISGYHLSVVLAGHPKLRNSLSKGAMEEIGARIEMFEIDTGFLQNREKYIDWLVKDCLADKKVKLNDVISPDAITLITNHLVTPLQISRIMTDAVMQAYKIGENIISADLISSLLKADLNNIDAVLARNGYQQINAVAELLGATQKEAKDFLSGKLSGNKRQEYLNILNGIGLNFEKTV</sequence>
<dbReference type="InterPro" id="IPR049945">
    <property type="entry name" value="AAA_22"/>
</dbReference>
<dbReference type="InterPro" id="IPR052026">
    <property type="entry name" value="ExeA_AAA_ATPase_DNA-bind"/>
</dbReference>
<dbReference type="PANTHER" id="PTHR35894:SF1">
    <property type="entry name" value="PHOSPHORIBULOKINASE _ URIDINE KINASE FAMILY"/>
    <property type="match status" value="1"/>
</dbReference>
<dbReference type="Pfam" id="PF13401">
    <property type="entry name" value="AAA_22"/>
    <property type="match status" value="1"/>
</dbReference>
<evidence type="ECO:0000313" key="2">
    <source>
        <dbReference type="EMBL" id="GGG05827.1"/>
    </source>
</evidence>
<dbReference type="AlphaFoldDB" id="A0A8J2Z6P8"/>
<dbReference type="SMART" id="SM00382">
    <property type="entry name" value="AAA"/>
    <property type="match status" value="1"/>
</dbReference>
<proteinExistence type="predicted"/>
<dbReference type="GO" id="GO:0016887">
    <property type="term" value="F:ATP hydrolysis activity"/>
    <property type="evidence" value="ECO:0007669"/>
    <property type="project" value="InterPro"/>
</dbReference>
<comment type="caution">
    <text evidence="2">The sequence shown here is derived from an EMBL/GenBank/DDBJ whole genome shotgun (WGS) entry which is preliminary data.</text>
</comment>
<reference evidence="2" key="1">
    <citation type="journal article" date="2014" name="Int. J. Syst. Evol. Microbiol.">
        <title>Complete genome sequence of Corynebacterium casei LMG S-19264T (=DSM 44701T), isolated from a smear-ripened cheese.</title>
        <authorList>
            <consortium name="US DOE Joint Genome Institute (JGI-PGF)"/>
            <person name="Walter F."/>
            <person name="Albersmeier A."/>
            <person name="Kalinowski J."/>
            <person name="Ruckert C."/>
        </authorList>
    </citation>
    <scope>NUCLEOTIDE SEQUENCE</scope>
    <source>
        <strain evidence="2">CGMCC 1.15758</strain>
    </source>
</reference>
<protein>
    <recommendedName>
        <fullName evidence="1">AAA+ ATPase domain-containing protein</fullName>
    </recommendedName>
</protein>
<feature type="domain" description="AAA+ ATPase" evidence="1">
    <location>
        <begin position="39"/>
        <end position="194"/>
    </location>
</feature>
<gene>
    <name evidence="2" type="ORF">GCM10010995_24170</name>
</gene>
<dbReference type="Proteomes" id="UP000636949">
    <property type="component" value="Unassembled WGS sequence"/>
</dbReference>
<dbReference type="InterPro" id="IPR027417">
    <property type="entry name" value="P-loop_NTPase"/>
</dbReference>
<organism evidence="2 3">
    <name type="scientific">Cysteiniphilum litorale</name>
    <dbReference type="NCBI Taxonomy" id="2056700"/>
    <lineage>
        <taxon>Bacteria</taxon>
        <taxon>Pseudomonadati</taxon>
        <taxon>Pseudomonadota</taxon>
        <taxon>Gammaproteobacteria</taxon>
        <taxon>Thiotrichales</taxon>
        <taxon>Fastidiosibacteraceae</taxon>
        <taxon>Cysteiniphilum</taxon>
    </lineage>
</organism>
<dbReference type="InterPro" id="IPR003593">
    <property type="entry name" value="AAA+_ATPase"/>
</dbReference>
<dbReference type="OrthoDB" id="9783370at2"/>
<accession>A0A8J2Z6P8</accession>
<evidence type="ECO:0000259" key="1">
    <source>
        <dbReference type="SMART" id="SM00382"/>
    </source>
</evidence>
<name>A0A8J2Z6P8_9GAMM</name>
<dbReference type="EMBL" id="BMJS01000038">
    <property type="protein sequence ID" value="GGG05827.1"/>
    <property type="molecule type" value="Genomic_DNA"/>
</dbReference>
<dbReference type="RefSeq" id="WP_117003958.1">
    <property type="nucleotide sequence ID" value="NZ_BMJS01000038.1"/>
</dbReference>
<dbReference type="SUPFAM" id="SSF52540">
    <property type="entry name" value="P-loop containing nucleoside triphosphate hydrolases"/>
    <property type="match status" value="1"/>
</dbReference>
<evidence type="ECO:0000313" key="3">
    <source>
        <dbReference type="Proteomes" id="UP000636949"/>
    </source>
</evidence>
<reference evidence="2" key="2">
    <citation type="submission" date="2020-09" db="EMBL/GenBank/DDBJ databases">
        <authorList>
            <person name="Sun Q."/>
            <person name="Zhou Y."/>
        </authorList>
    </citation>
    <scope>NUCLEOTIDE SEQUENCE</scope>
    <source>
        <strain evidence="2">CGMCC 1.15758</strain>
    </source>
</reference>
<dbReference type="Gene3D" id="3.40.50.300">
    <property type="entry name" value="P-loop containing nucleotide triphosphate hydrolases"/>
    <property type="match status" value="1"/>
</dbReference>